<reference evidence="2" key="2">
    <citation type="journal article" date="2015" name="Data Brief">
        <title>Shoot transcriptome of the giant reed, Arundo donax.</title>
        <authorList>
            <person name="Barrero R.A."/>
            <person name="Guerrero F.D."/>
            <person name="Moolhuijzen P."/>
            <person name="Goolsby J.A."/>
            <person name="Tidwell J."/>
            <person name="Bellgard S.E."/>
            <person name="Bellgard M.I."/>
        </authorList>
    </citation>
    <scope>NUCLEOTIDE SEQUENCE</scope>
    <source>
        <tissue evidence="2">Shoot tissue taken approximately 20 cm above the soil surface</tissue>
    </source>
</reference>
<dbReference type="EMBL" id="GBRH01272044">
    <property type="protein sequence ID" value="JAD25851.1"/>
    <property type="molecule type" value="Transcribed_RNA"/>
</dbReference>
<feature type="region of interest" description="Disordered" evidence="1">
    <location>
        <begin position="1"/>
        <end position="43"/>
    </location>
</feature>
<proteinExistence type="predicted"/>
<organism evidence="2">
    <name type="scientific">Arundo donax</name>
    <name type="common">Giant reed</name>
    <name type="synonym">Donax arundinaceus</name>
    <dbReference type="NCBI Taxonomy" id="35708"/>
    <lineage>
        <taxon>Eukaryota</taxon>
        <taxon>Viridiplantae</taxon>
        <taxon>Streptophyta</taxon>
        <taxon>Embryophyta</taxon>
        <taxon>Tracheophyta</taxon>
        <taxon>Spermatophyta</taxon>
        <taxon>Magnoliopsida</taxon>
        <taxon>Liliopsida</taxon>
        <taxon>Poales</taxon>
        <taxon>Poaceae</taxon>
        <taxon>PACMAD clade</taxon>
        <taxon>Arundinoideae</taxon>
        <taxon>Arundineae</taxon>
        <taxon>Arundo</taxon>
    </lineage>
</organism>
<evidence type="ECO:0000313" key="2">
    <source>
        <dbReference type="EMBL" id="JAD25851.1"/>
    </source>
</evidence>
<accession>A0A0A8YIP7</accession>
<protein>
    <submittedName>
        <fullName evidence="2">Uncharacterized protein</fullName>
    </submittedName>
</protein>
<name>A0A0A8YIP7_ARUDO</name>
<dbReference type="AlphaFoldDB" id="A0A0A8YIP7"/>
<sequence>MAIPNPRPSNIPHRPRGPQSPAPSGPRRAARPGGGVNHTVHAA</sequence>
<evidence type="ECO:0000256" key="1">
    <source>
        <dbReference type="SAM" id="MobiDB-lite"/>
    </source>
</evidence>
<reference evidence="2" key="1">
    <citation type="submission" date="2014-09" db="EMBL/GenBank/DDBJ databases">
        <authorList>
            <person name="Magalhaes I.L.F."/>
            <person name="Oliveira U."/>
            <person name="Santos F.R."/>
            <person name="Vidigal T.H.D.A."/>
            <person name="Brescovit A.D."/>
            <person name="Santos A.J."/>
        </authorList>
    </citation>
    <scope>NUCLEOTIDE SEQUENCE</scope>
    <source>
        <tissue evidence="2">Shoot tissue taken approximately 20 cm above the soil surface</tissue>
    </source>
</reference>